<dbReference type="EMBL" id="HACM01011228">
    <property type="protein sequence ID" value="CRZ11670.1"/>
    <property type="molecule type" value="Transcribed_RNA"/>
</dbReference>
<sequence>MALSPEHSFNEQEEDNVKPTGDRSKDEHHSDKIMNEETSEKTGVVSNEHLMVNDAAALVRRNEKGMNVDKLERQNEKVLIEDKLNHQPVEILNAQQPEFEKRVTMIEVEPRNMKVLVTERLGHKKEDETVHDPVAWQVFETN</sequence>
<evidence type="ECO:0000256" key="1">
    <source>
        <dbReference type="SAM" id="MobiDB-lite"/>
    </source>
</evidence>
<accession>A0A0H5RBR5</accession>
<name>A0A0H5RBR5_9EUKA</name>
<proteinExistence type="predicted"/>
<protein>
    <submittedName>
        <fullName evidence="2">Uncharacterized protein</fullName>
    </submittedName>
</protein>
<evidence type="ECO:0000313" key="2">
    <source>
        <dbReference type="EMBL" id="CRZ11670.1"/>
    </source>
</evidence>
<feature type="region of interest" description="Disordered" evidence="1">
    <location>
        <begin position="1"/>
        <end position="48"/>
    </location>
</feature>
<dbReference type="AlphaFoldDB" id="A0A0H5RBR5"/>
<organism evidence="2">
    <name type="scientific">Spongospora subterranea</name>
    <dbReference type="NCBI Taxonomy" id="70186"/>
    <lineage>
        <taxon>Eukaryota</taxon>
        <taxon>Sar</taxon>
        <taxon>Rhizaria</taxon>
        <taxon>Endomyxa</taxon>
        <taxon>Phytomyxea</taxon>
        <taxon>Plasmodiophorida</taxon>
        <taxon>Plasmodiophoridae</taxon>
        <taxon>Spongospora</taxon>
    </lineage>
</organism>
<reference evidence="2" key="1">
    <citation type="submission" date="2015-04" db="EMBL/GenBank/DDBJ databases">
        <title>The genome sequence of the plant pathogenic Rhizarian Plasmodiophora brassicae reveals insights in its biotrophic life cycle and the origin of chitin synthesis.</title>
        <authorList>
            <person name="Schwelm A."/>
            <person name="Fogelqvist J."/>
            <person name="Knaust A."/>
            <person name="Julke S."/>
            <person name="Lilja T."/>
            <person name="Dhandapani V."/>
            <person name="Bonilla-Rosso G."/>
            <person name="Karlsson M."/>
            <person name="Shevchenko A."/>
            <person name="Choi S.R."/>
            <person name="Kim H.G."/>
            <person name="Park J.Y."/>
            <person name="Lim Y.P."/>
            <person name="Ludwig-Muller J."/>
            <person name="Dixelius C."/>
        </authorList>
    </citation>
    <scope>NUCLEOTIDE SEQUENCE</scope>
    <source>
        <tissue evidence="2">Potato root galls</tissue>
    </source>
</reference>
<feature type="compositionally biased region" description="Basic and acidic residues" evidence="1">
    <location>
        <begin position="15"/>
        <end position="40"/>
    </location>
</feature>